<organism evidence="2">
    <name type="scientific">viral metagenome</name>
    <dbReference type="NCBI Taxonomy" id="1070528"/>
    <lineage>
        <taxon>unclassified sequences</taxon>
        <taxon>metagenomes</taxon>
        <taxon>organismal metagenomes</taxon>
    </lineage>
</organism>
<feature type="compositionally biased region" description="Basic residues" evidence="1">
    <location>
        <begin position="1"/>
        <end position="13"/>
    </location>
</feature>
<reference evidence="2" key="1">
    <citation type="submission" date="2020-03" db="EMBL/GenBank/DDBJ databases">
        <title>The deep terrestrial virosphere.</title>
        <authorList>
            <person name="Holmfeldt K."/>
            <person name="Nilsson E."/>
            <person name="Simone D."/>
            <person name="Lopez-Fernandez M."/>
            <person name="Wu X."/>
            <person name="de Brujin I."/>
            <person name="Lundin D."/>
            <person name="Andersson A."/>
            <person name="Bertilsson S."/>
            <person name="Dopson M."/>
        </authorList>
    </citation>
    <scope>NUCLEOTIDE SEQUENCE</scope>
    <source>
        <strain evidence="2">TM448A00151</strain>
        <strain evidence="3">TM448B00189</strain>
    </source>
</reference>
<name>A0A6H1ZA78_9ZZZZ</name>
<accession>A0A6H1ZA78</accession>
<feature type="region of interest" description="Disordered" evidence="1">
    <location>
        <begin position="1"/>
        <end position="29"/>
    </location>
</feature>
<gene>
    <name evidence="2" type="ORF">TM448A00151_0002</name>
    <name evidence="3" type="ORF">TM448B00189_0015</name>
</gene>
<protein>
    <submittedName>
        <fullName evidence="2">Uncharacterized protein</fullName>
    </submittedName>
</protein>
<dbReference type="EMBL" id="MT144596">
    <property type="protein sequence ID" value="QJH94122.1"/>
    <property type="molecule type" value="Genomic_DNA"/>
</dbReference>
<dbReference type="EMBL" id="MT143981">
    <property type="protein sequence ID" value="QJA44803.1"/>
    <property type="molecule type" value="Genomic_DNA"/>
</dbReference>
<evidence type="ECO:0000313" key="2">
    <source>
        <dbReference type="EMBL" id="QJA44803.1"/>
    </source>
</evidence>
<evidence type="ECO:0000256" key="1">
    <source>
        <dbReference type="SAM" id="MobiDB-lite"/>
    </source>
</evidence>
<dbReference type="AlphaFoldDB" id="A0A6H1ZA78"/>
<sequence>MFKMARRGKIKFNQKKDKGESGAVKPFPGFDTPSRGSAFFLFYRR</sequence>
<evidence type="ECO:0000313" key="3">
    <source>
        <dbReference type="EMBL" id="QJH94122.1"/>
    </source>
</evidence>
<proteinExistence type="predicted"/>